<protein>
    <recommendedName>
        <fullName evidence="2">NodB homology domain-containing protein</fullName>
    </recommendedName>
</protein>
<proteinExistence type="predicted"/>
<sequence>MIIQNILSIFVLSLCLATLFITLVTYFLYRVKQLLKFNQKNTNIVLESIFFKKYAPYIKIKEKEKDNEFDNKLSDRKTLTYFFGIISGIIFLSFLVGYLFSYFKLGEKTIDSAKYEELISGGLLKEYQLNTLIENPDLVEYISDKKIDDLNLVFKQLNNYKIGIFKSKGKNENLKNHSNAVNLWVEFFKRKKLNFKIITDLKKNNEIDLLLIPQLNSIKYVTRKEIEKLFNNEIGLFATGNIGYFDGLGVKSDKNLSEKIFGVEFKKNDDKKNNSPTVFEGNNVPWCDISPGMQLNIFPVDNNFIAISKTGISSSFESNTQSQIKKYSNSESMIIRSNFVEHPKMRAAWFALDPVTPDKVKANELFYLDLYIAHALQWVLKNPMAVVSTWKGEFNSVFVPSIEVDDDSDNAEKYKDLFKDYDFPVSLFISAERLQKKSALVEDEKNKIIEIASASENDAILQGNTLQNQFENIQNSRLLLEEFWHNKVYGFKPPQNRFDTTTMNAVIQNKMTYIIGNQTLFRFSPVLMNEGSFIYFPKYNLKELTMYKTSKFHNSTMIFNDFQKRFHEVEVLKGAGFFNFPSKSLTTKSLEKGIDQFFKYLKDKNVWKTNFIQLARWWIEKQNIYTTFYQNNEENKLFLEVNNSNPYDVTDIFVFIDTNREIIDGDKNNSIKIIKNNKNNVKMILIKKMLKNSKLNVYFR</sequence>
<dbReference type="GO" id="GO:0016810">
    <property type="term" value="F:hydrolase activity, acting on carbon-nitrogen (but not peptide) bonds"/>
    <property type="evidence" value="ECO:0007669"/>
    <property type="project" value="InterPro"/>
</dbReference>
<evidence type="ECO:0000256" key="1">
    <source>
        <dbReference type="SAM" id="Phobius"/>
    </source>
</evidence>
<dbReference type="OrthoDB" id="9817883at2"/>
<keyword evidence="1" id="KW-1133">Transmembrane helix</keyword>
<name>A0A1L4CX99_9BACT</name>
<feature type="domain" description="NodB homology" evidence="2">
    <location>
        <begin position="405"/>
        <end position="513"/>
    </location>
</feature>
<keyword evidence="4" id="KW-1185">Reference proteome</keyword>
<accession>A0A1L4CX99</accession>
<dbReference type="RefSeq" id="WP_148696284.1">
    <property type="nucleotide sequence ID" value="NZ_CP017834.1"/>
</dbReference>
<dbReference type="Pfam" id="PF01522">
    <property type="entry name" value="Polysacc_deac_1"/>
    <property type="match status" value="1"/>
</dbReference>
<evidence type="ECO:0000313" key="4">
    <source>
        <dbReference type="Proteomes" id="UP000184731"/>
    </source>
</evidence>
<keyword evidence="1" id="KW-0472">Membrane</keyword>
<keyword evidence="1" id="KW-0812">Transmembrane</keyword>
<dbReference type="STRING" id="1915309.AXG55_00950"/>
<gene>
    <name evidence="3" type="ORF">AXG55_00950</name>
</gene>
<reference evidence="3 4" key="1">
    <citation type="submission" date="2016-10" db="EMBL/GenBank/DDBJ databases">
        <title>Silvanigrella aquatica sp. nov., isolated from a freshwater lake located in the Black Forest, Germany, description of Silvanigrellaceae fam. nov., Silvanigrellales ord. nov., reclassification of the order Bdellovibrionales in the class Oligoflexia, reclassification of the families Bacteriovoracaceae and Halobacteriovoraceae in the new order Bacteriovoracales ord. nov., and reclassification of the family Pseudobacteriovoracaceae in the order Oligoflexiales.</title>
        <authorList>
            <person name="Hahn M.W."/>
            <person name="Schmidt J."/>
            <person name="Koll U."/>
            <person name="Rohde M."/>
            <person name="Verbag S."/>
            <person name="Pitt A."/>
            <person name="Nakai R."/>
            <person name="Naganuma T."/>
            <person name="Lang E."/>
        </authorList>
    </citation>
    <scope>NUCLEOTIDE SEQUENCE [LARGE SCALE GENOMIC DNA]</scope>
    <source>
        <strain evidence="3 4">MWH-Nonnen-W8red</strain>
    </source>
</reference>
<dbReference type="KEGG" id="saqi:AXG55_00950"/>
<dbReference type="SUPFAM" id="SSF88713">
    <property type="entry name" value="Glycoside hydrolase/deacetylase"/>
    <property type="match status" value="1"/>
</dbReference>
<feature type="transmembrane region" description="Helical" evidence="1">
    <location>
        <begin position="6"/>
        <end position="29"/>
    </location>
</feature>
<feature type="transmembrane region" description="Helical" evidence="1">
    <location>
        <begin position="79"/>
        <end position="100"/>
    </location>
</feature>
<organism evidence="3 4">
    <name type="scientific">Silvanigrella aquatica</name>
    <dbReference type="NCBI Taxonomy" id="1915309"/>
    <lineage>
        <taxon>Bacteria</taxon>
        <taxon>Pseudomonadati</taxon>
        <taxon>Bdellovibrionota</taxon>
        <taxon>Oligoflexia</taxon>
        <taxon>Silvanigrellales</taxon>
        <taxon>Silvanigrellaceae</taxon>
        <taxon>Silvanigrella</taxon>
    </lineage>
</organism>
<evidence type="ECO:0000259" key="2">
    <source>
        <dbReference type="Pfam" id="PF01522"/>
    </source>
</evidence>
<dbReference type="AlphaFoldDB" id="A0A1L4CX99"/>
<dbReference type="InterPro" id="IPR011330">
    <property type="entry name" value="Glyco_hydro/deAcase_b/a-brl"/>
</dbReference>
<dbReference type="Proteomes" id="UP000184731">
    <property type="component" value="Chromosome"/>
</dbReference>
<dbReference type="EMBL" id="CP017834">
    <property type="protein sequence ID" value="APJ02575.1"/>
    <property type="molecule type" value="Genomic_DNA"/>
</dbReference>
<evidence type="ECO:0000313" key="3">
    <source>
        <dbReference type="EMBL" id="APJ02575.1"/>
    </source>
</evidence>
<dbReference type="Gene3D" id="3.20.20.370">
    <property type="entry name" value="Glycoside hydrolase/deacetylase"/>
    <property type="match status" value="1"/>
</dbReference>
<dbReference type="InterPro" id="IPR002509">
    <property type="entry name" value="NODB_dom"/>
</dbReference>
<dbReference type="GO" id="GO:0005975">
    <property type="term" value="P:carbohydrate metabolic process"/>
    <property type="evidence" value="ECO:0007669"/>
    <property type="project" value="InterPro"/>
</dbReference>